<dbReference type="AlphaFoldDB" id="A0A2S4KUQ7"/>
<dbReference type="PANTHER" id="PTHR38847">
    <property type="match status" value="1"/>
</dbReference>
<evidence type="ECO:0000313" key="3">
    <source>
        <dbReference type="Proteomes" id="UP000237481"/>
    </source>
</evidence>
<evidence type="ECO:0000313" key="2">
    <source>
        <dbReference type="EMBL" id="POR33926.1"/>
    </source>
</evidence>
<dbReference type="OrthoDB" id="152248at2759"/>
<evidence type="ECO:0008006" key="4">
    <source>
        <dbReference type="Google" id="ProtNLM"/>
    </source>
</evidence>
<dbReference type="STRING" id="94208.A0A2S4KUQ7"/>
<protein>
    <recommendedName>
        <fullName evidence="4">Secreted protein</fullName>
    </recommendedName>
</protein>
<dbReference type="Pfam" id="PF14273">
    <property type="entry name" value="DUF4360"/>
    <property type="match status" value="1"/>
</dbReference>
<dbReference type="PANTHER" id="PTHR38847:SF1">
    <property type="entry name" value="PSEUDOURIDINE SYNTHASE RSUA_RLUA-LIKE DOMAIN-CONTAINING PROTEIN"/>
    <property type="match status" value="1"/>
</dbReference>
<feature type="chain" id="PRO_5015527854" description="Secreted protein" evidence="1">
    <location>
        <begin position="17"/>
        <end position="203"/>
    </location>
</feature>
<keyword evidence="1" id="KW-0732">Signal</keyword>
<evidence type="ECO:0000256" key="1">
    <source>
        <dbReference type="SAM" id="SignalP"/>
    </source>
</evidence>
<sequence>MHFLTALVPFLGLAVAAPQGGGQAPKKVKINGISLLGSGCPAGTADVQVDATGHLFEATFSTYEVETGPGTTPIDWRKNCKLTLNMEFDPGFQFSVLDTDMIGFAEIPAGAKGQCTNTFSFTGNGAQNVKYAINLPGKYSGNFDLQSHPGILSWSPCGGSTAILNMNTACNISPTNLPALIAVDHISGKLTVKFAVQWRSCHK</sequence>
<dbReference type="InterPro" id="IPR025649">
    <property type="entry name" value="DUF4360"/>
</dbReference>
<feature type="signal peptide" evidence="1">
    <location>
        <begin position="1"/>
        <end position="16"/>
    </location>
</feature>
<reference evidence="2 3" key="1">
    <citation type="submission" date="2018-01" db="EMBL/GenBank/DDBJ databases">
        <title>Harnessing the power of phylogenomics to disentangle the directionality and signatures of interkingdom host jumping in the parasitic fungal genus Tolypocladium.</title>
        <authorList>
            <person name="Quandt C.A."/>
            <person name="Patterson W."/>
            <person name="Spatafora J.W."/>
        </authorList>
    </citation>
    <scope>NUCLEOTIDE SEQUENCE [LARGE SCALE GENOMIC DNA]</scope>
    <source>
        <strain evidence="2 3">NRBC 100945</strain>
    </source>
</reference>
<proteinExistence type="predicted"/>
<dbReference type="Proteomes" id="UP000237481">
    <property type="component" value="Unassembled WGS sequence"/>
</dbReference>
<comment type="caution">
    <text evidence="2">The sequence shown here is derived from an EMBL/GenBank/DDBJ whole genome shotgun (WGS) entry which is preliminary data.</text>
</comment>
<accession>A0A2S4KUQ7</accession>
<gene>
    <name evidence="2" type="ORF">TPAR_05885</name>
</gene>
<dbReference type="EMBL" id="PKSG01000606">
    <property type="protein sequence ID" value="POR33926.1"/>
    <property type="molecule type" value="Genomic_DNA"/>
</dbReference>
<name>A0A2S4KUQ7_9HYPO</name>
<organism evidence="2 3">
    <name type="scientific">Tolypocladium paradoxum</name>
    <dbReference type="NCBI Taxonomy" id="94208"/>
    <lineage>
        <taxon>Eukaryota</taxon>
        <taxon>Fungi</taxon>
        <taxon>Dikarya</taxon>
        <taxon>Ascomycota</taxon>
        <taxon>Pezizomycotina</taxon>
        <taxon>Sordariomycetes</taxon>
        <taxon>Hypocreomycetidae</taxon>
        <taxon>Hypocreales</taxon>
        <taxon>Ophiocordycipitaceae</taxon>
        <taxon>Tolypocladium</taxon>
    </lineage>
</organism>
<keyword evidence="3" id="KW-1185">Reference proteome</keyword>